<feature type="compositionally biased region" description="Basic and acidic residues" evidence="1">
    <location>
        <begin position="76"/>
        <end position="95"/>
    </location>
</feature>
<dbReference type="WBParaSite" id="nRc.2.0.1.t27477-RA">
    <property type="protein sequence ID" value="nRc.2.0.1.t27477-RA"/>
    <property type="gene ID" value="nRc.2.0.1.g27477"/>
</dbReference>
<proteinExistence type="predicted"/>
<feature type="region of interest" description="Disordered" evidence="1">
    <location>
        <begin position="110"/>
        <end position="131"/>
    </location>
</feature>
<evidence type="ECO:0000256" key="1">
    <source>
        <dbReference type="SAM" id="MobiDB-lite"/>
    </source>
</evidence>
<feature type="region of interest" description="Disordered" evidence="1">
    <location>
        <begin position="75"/>
        <end position="95"/>
    </location>
</feature>
<keyword evidence="2" id="KW-1185">Reference proteome</keyword>
<reference evidence="3" key="1">
    <citation type="submission" date="2022-11" db="UniProtKB">
        <authorList>
            <consortium name="WormBaseParasite"/>
        </authorList>
    </citation>
    <scope>IDENTIFICATION</scope>
</reference>
<protein>
    <submittedName>
        <fullName evidence="3">Uncharacterized protein</fullName>
    </submittedName>
</protein>
<organism evidence="2 3">
    <name type="scientific">Romanomermis culicivorax</name>
    <name type="common">Nematode worm</name>
    <dbReference type="NCBI Taxonomy" id="13658"/>
    <lineage>
        <taxon>Eukaryota</taxon>
        <taxon>Metazoa</taxon>
        <taxon>Ecdysozoa</taxon>
        <taxon>Nematoda</taxon>
        <taxon>Enoplea</taxon>
        <taxon>Dorylaimia</taxon>
        <taxon>Mermithida</taxon>
        <taxon>Mermithoidea</taxon>
        <taxon>Mermithidae</taxon>
        <taxon>Romanomermis</taxon>
    </lineage>
</organism>
<dbReference type="AlphaFoldDB" id="A0A915JN15"/>
<evidence type="ECO:0000313" key="3">
    <source>
        <dbReference type="WBParaSite" id="nRc.2.0.1.t27477-RA"/>
    </source>
</evidence>
<name>A0A915JN15_ROMCU</name>
<sequence>MRSIGNCALFGTIWSFIQKIQTTCHHLRNIAIHEKTREVENAKKLTCEHENDLHSLLHEKKVRITTTENIVMEQPTKYHHERDFRREHPSDSKDCQKRIEWASALKCDQLPKEELKGQQPPTADSEQMIDK</sequence>
<evidence type="ECO:0000313" key="2">
    <source>
        <dbReference type="Proteomes" id="UP000887565"/>
    </source>
</evidence>
<dbReference type="Proteomes" id="UP000887565">
    <property type="component" value="Unplaced"/>
</dbReference>
<accession>A0A915JN15</accession>